<comment type="caution">
    <text evidence="2">The sequence shown here is derived from an EMBL/GenBank/DDBJ whole genome shotgun (WGS) entry which is preliminary data.</text>
</comment>
<keyword evidence="2" id="KW-0808">Transferase</keyword>
<dbReference type="RefSeq" id="WP_173271215.1">
    <property type="nucleotide sequence ID" value="NZ_JABMKV010000002.1"/>
</dbReference>
<dbReference type="GO" id="GO:0008168">
    <property type="term" value="F:methyltransferase activity"/>
    <property type="evidence" value="ECO:0007669"/>
    <property type="project" value="UniProtKB-KW"/>
</dbReference>
<organism evidence="2 3">
    <name type="scientific">Pedobacter boryungensis</name>
    <dbReference type="NCBI Taxonomy" id="869962"/>
    <lineage>
        <taxon>Bacteria</taxon>
        <taxon>Pseudomonadati</taxon>
        <taxon>Bacteroidota</taxon>
        <taxon>Sphingobacteriia</taxon>
        <taxon>Sphingobacteriales</taxon>
        <taxon>Sphingobacteriaceae</taxon>
        <taxon>Pedobacter</taxon>
    </lineage>
</organism>
<feature type="domain" description="Methyltransferase type 11" evidence="1">
    <location>
        <begin position="39"/>
        <end position="126"/>
    </location>
</feature>
<dbReference type="InterPro" id="IPR029063">
    <property type="entry name" value="SAM-dependent_MTases_sf"/>
</dbReference>
<dbReference type="SUPFAM" id="SSF53335">
    <property type="entry name" value="S-adenosyl-L-methionine-dependent methyltransferases"/>
    <property type="match status" value="1"/>
</dbReference>
<sequence length="245" mass="28656">MKDNFSTQSAQYAKFRPKYPEKLYDFLFSQVEHTEFAWDCATGNGQVAVELAKKFNYVEATDISEKQLINAPQLANINYKVESAEQTEFADHHFDLITVAQAIHWFKFDTFFTEVKRVLKPGGIFAAIGYGIMHINPEVDKVVHYLYEDILGKYWDEERRHIEDNYLNIPFPFKEIESPVLEILTEWNFEQLIGYLETWSSLQHYIKANGENPMALVYEDLRKAWGNNEQMAIHFPLLLKVGRNS</sequence>
<evidence type="ECO:0000313" key="3">
    <source>
        <dbReference type="Proteomes" id="UP000762110"/>
    </source>
</evidence>
<reference evidence="2 3" key="1">
    <citation type="submission" date="2020-05" db="EMBL/GenBank/DDBJ databases">
        <title>Description of Pedobacter foliorum sp. nov.</title>
        <authorList>
            <person name="Qi S."/>
            <person name="Carlier A."/>
            <person name="Cnockaert M."/>
            <person name="Vandamme P."/>
        </authorList>
    </citation>
    <scope>NUCLEOTIDE SEQUENCE [LARGE SCALE GENOMIC DNA]</scope>
    <source>
        <strain evidence="2 3">LMG 31300</strain>
    </source>
</reference>
<dbReference type="Proteomes" id="UP000762110">
    <property type="component" value="Unassembled WGS sequence"/>
</dbReference>
<keyword evidence="3" id="KW-1185">Reference proteome</keyword>
<evidence type="ECO:0000313" key="2">
    <source>
        <dbReference type="EMBL" id="NQX31767.1"/>
    </source>
</evidence>
<dbReference type="Pfam" id="PF08241">
    <property type="entry name" value="Methyltransf_11"/>
    <property type="match status" value="1"/>
</dbReference>
<gene>
    <name evidence="2" type="ORF">HQN85_08525</name>
</gene>
<dbReference type="CDD" id="cd02440">
    <property type="entry name" value="AdoMet_MTases"/>
    <property type="match status" value="1"/>
</dbReference>
<dbReference type="GO" id="GO:0032259">
    <property type="term" value="P:methylation"/>
    <property type="evidence" value="ECO:0007669"/>
    <property type="project" value="UniProtKB-KW"/>
</dbReference>
<dbReference type="Gene3D" id="3.40.50.150">
    <property type="entry name" value="Vaccinia Virus protein VP39"/>
    <property type="match status" value="1"/>
</dbReference>
<dbReference type="EMBL" id="JABMKV010000002">
    <property type="protein sequence ID" value="NQX31767.1"/>
    <property type="molecule type" value="Genomic_DNA"/>
</dbReference>
<keyword evidence="2" id="KW-0489">Methyltransferase</keyword>
<dbReference type="InterPro" id="IPR013216">
    <property type="entry name" value="Methyltransf_11"/>
</dbReference>
<name>A0ABX2DCL5_9SPHI</name>
<accession>A0ABX2DCL5</accession>
<dbReference type="PANTHER" id="PTHR45180:SF1">
    <property type="entry name" value="OS01G0307686 PROTEIN"/>
    <property type="match status" value="1"/>
</dbReference>
<dbReference type="PANTHER" id="PTHR45180">
    <property type="entry name" value="OS01G0307686 PROTEIN"/>
    <property type="match status" value="1"/>
</dbReference>
<evidence type="ECO:0000259" key="1">
    <source>
        <dbReference type="Pfam" id="PF08241"/>
    </source>
</evidence>
<proteinExistence type="predicted"/>
<protein>
    <submittedName>
        <fullName evidence="2">Class I SAM-dependent methyltransferase</fullName>
    </submittedName>
</protein>